<accession>A0A7W4TIF7</accession>
<evidence type="ECO:0000256" key="11">
    <source>
        <dbReference type="SAM" id="MobiDB-lite"/>
    </source>
</evidence>
<keyword evidence="2 10" id="KW-0813">Transport</keyword>
<gene>
    <name evidence="13" type="ORF">FHR75_000238</name>
</gene>
<feature type="region of interest" description="Disordered" evidence="11">
    <location>
        <begin position="517"/>
        <end position="539"/>
    </location>
</feature>
<dbReference type="GO" id="GO:0098719">
    <property type="term" value="P:sodium ion import across plasma membrane"/>
    <property type="evidence" value="ECO:0007669"/>
    <property type="project" value="TreeGrafter"/>
</dbReference>
<evidence type="ECO:0000313" key="14">
    <source>
        <dbReference type="Proteomes" id="UP000533269"/>
    </source>
</evidence>
<feature type="transmembrane region" description="Helical" evidence="10">
    <location>
        <begin position="207"/>
        <end position="223"/>
    </location>
</feature>
<evidence type="ECO:0000256" key="8">
    <source>
        <dbReference type="ARBA" id="ARBA00023136"/>
    </source>
</evidence>
<feature type="transmembrane region" description="Helical" evidence="10">
    <location>
        <begin position="305"/>
        <end position="324"/>
    </location>
</feature>
<evidence type="ECO:0000313" key="13">
    <source>
        <dbReference type="EMBL" id="MBB2899450.1"/>
    </source>
</evidence>
<comment type="function">
    <text evidence="10">Na(+)/H(+) antiporter that extrudes sodium in exchange for external protons.</text>
</comment>
<evidence type="ECO:0000256" key="5">
    <source>
        <dbReference type="ARBA" id="ARBA00022989"/>
    </source>
</evidence>
<keyword evidence="7 10" id="KW-0406">Ion transport</keyword>
<feature type="transmembrane region" description="Helical" evidence="10">
    <location>
        <begin position="345"/>
        <end position="365"/>
    </location>
</feature>
<evidence type="ECO:0000256" key="9">
    <source>
        <dbReference type="ARBA" id="ARBA00023201"/>
    </source>
</evidence>
<evidence type="ECO:0000259" key="12">
    <source>
        <dbReference type="Pfam" id="PF00999"/>
    </source>
</evidence>
<dbReference type="GO" id="GO:0015386">
    <property type="term" value="F:potassium:proton antiporter activity"/>
    <property type="evidence" value="ECO:0007669"/>
    <property type="project" value="TreeGrafter"/>
</dbReference>
<dbReference type="PANTHER" id="PTHR10110">
    <property type="entry name" value="SODIUM/HYDROGEN EXCHANGER"/>
    <property type="match status" value="1"/>
</dbReference>
<feature type="transmembrane region" description="Helical" evidence="10">
    <location>
        <begin position="377"/>
        <end position="401"/>
    </location>
</feature>
<evidence type="ECO:0000256" key="6">
    <source>
        <dbReference type="ARBA" id="ARBA00023053"/>
    </source>
</evidence>
<dbReference type="GO" id="GO:0005886">
    <property type="term" value="C:plasma membrane"/>
    <property type="evidence" value="ECO:0007669"/>
    <property type="project" value="UniProtKB-SubCell"/>
</dbReference>
<feature type="transmembrane region" description="Helical" evidence="10">
    <location>
        <begin position="82"/>
        <end position="105"/>
    </location>
</feature>
<dbReference type="NCBIfam" id="TIGR00831">
    <property type="entry name" value="a_cpa1"/>
    <property type="match status" value="1"/>
</dbReference>
<dbReference type="GO" id="GO:0051453">
    <property type="term" value="P:regulation of intracellular pH"/>
    <property type="evidence" value="ECO:0007669"/>
    <property type="project" value="TreeGrafter"/>
</dbReference>
<dbReference type="Proteomes" id="UP000533269">
    <property type="component" value="Unassembled WGS sequence"/>
</dbReference>
<dbReference type="EMBL" id="JACHVY010000001">
    <property type="protein sequence ID" value="MBB2899450.1"/>
    <property type="molecule type" value="Genomic_DNA"/>
</dbReference>
<reference evidence="13 14" key="1">
    <citation type="submission" date="2020-08" db="EMBL/GenBank/DDBJ databases">
        <title>The Agave Microbiome: Exploring the role of microbial communities in plant adaptations to desert environments.</title>
        <authorList>
            <person name="Partida-Martinez L.P."/>
        </authorList>
    </citation>
    <scope>NUCLEOTIDE SEQUENCE [LARGE SCALE GENOMIC DNA]</scope>
    <source>
        <strain evidence="13 14">AS2.23</strain>
    </source>
</reference>
<evidence type="ECO:0000256" key="1">
    <source>
        <dbReference type="ARBA" id="ARBA00004651"/>
    </source>
</evidence>
<dbReference type="Gene3D" id="6.10.140.1330">
    <property type="match status" value="1"/>
</dbReference>
<keyword evidence="8 10" id="KW-0472">Membrane</keyword>
<evidence type="ECO:0000256" key="10">
    <source>
        <dbReference type="RuleBase" id="RU366002"/>
    </source>
</evidence>
<comment type="subcellular location">
    <subcellularLocation>
        <location evidence="1 10">Cell membrane</location>
        <topology evidence="1 10">Multi-pass membrane protein</topology>
    </subcellularLocation>
</comment>
<feature type="transmembrane region" description="Helical" evidence="10">
    <location>
        <begin position="229"/>
        <end position="246"/>
    </location>
</feature>
<dbReference type="RefSeq" id="WP_183390104.1">
    <property type="nucleotide sequence ID" value="NZ_JACHVY010000001.1"/>
</dbReference>
<dbReference type="InterPro" id="IPR018422">
    <property type="entry name" value="Cation/H_exchanger_CPA1"/>
</dbReference>
<sequence>MSTHVLLVVTTVVVALAPALARRAHLPAPSVLFLLGCALAVLPPGGQVHLEPEFVLLVLLPVILYWEGYTTSVQHAWRYRRAILLTAVPLVIATAAVVAVTAHALGLSWTAAWILGAVVAPTDASAVAAYSRALPLRLTSILRGESLINDGTALVLLGIAVSAAGGADVSLASASGELAWSYAGGTAVGALVAAAGLLAVRRVRDPLVLGAVSVAEPFAASVLAETVHASGVVAVVVGALGISRAARRAVPAAGRLQVHAFWETTSWLVNGALFVLVGLEARAVFDSPGVDGGRALQLVGQGLLLAAVIVAVRVVWLFLTAWLVRLLDRRPVQRELRVPWRLRVVAAWSGMRGGVSLAAALSVPVSVGGTPFPGRDAILVLTFVVVGATLLVQGATLPAVIRWAHAHDSQDEETATLTAAMGTLSQAADEHLQRHAEEHPGDRDVVEHLRRHLHPSRTGAGEQIHPERLRQLRRSTLARQHEVLAAMVRRGELEDTQMWRLQERLDLDEALLLAEDDLPSPASGPPAQRTILGASGVPR</sequence>
<reference evidence="13 14" key="2">
    <citation type="submission" date="2020-08" db="EMBL/GenBank/DDBJ databases">
        <authorList>
            <person name="Partida-Martinez L."/>
            <person name="Huntemann M."/>
            <person name="Clum A."/>
            <person name="Wang J."/>
            <person name="Palaniappan K."/>
            <person name="Ritter S."/>
            <person name="Chen I.-M."/>
            <person name="Stamatis D."/>
            <person name="Reddy T."/>
            <person name="O'Malley R."/>
            <person name="Daum C."/>
            <person name="Shapiro N."/>
            <person name="Ivanova N."/>
            <person name="Kyrpides N."/>
            <person name="Woyke T."/>
        </authorList>
    </citation>
    <scope>NUCLEOTIDE SEQUENCE [LARGE SCALE GENOMIC DNA]</scope>
    <source>
        <strain evidence="13 14">AS2.23</strain>
    </source>
</reference>
<keyword evidence="6 10" id="KW-0915">Sodium</keyword>
<evidence type="ECO:0000256" key="2">
    <source>
        <dbReference type="ARBA" id="ARBA00022448"/>
    </source>
</evidence>
<keyword evidence="3 10" id="KW-1003">Cell membrane</keyword>
<keyword evidence="9 10" id="KW-0739">Sodium transport</keyword>
<proteinExistence type="inferred from homology"/>
<feature type="domain" description="Cation/H+ exchanger transmembrane" evidence="12">
    <location>
        <begin position="12"/>
        <end position="403"/>
    </location>
</feature>
<name>A0A7W4TIF7_KINRA</name>
<dbReference type="InterPro" id="IPR004705">
    <property type="entry name" value="Cation/H_exchanger_CPA1_bac"/>
</dbReference>
<keyword evidence="4 10" id="KW-0812">Transmembrane</keyword>
<feature type="transmembrane region" description="Helical" evidence="10">
    <location>
        <begin position="111"/>
        <end position="130"/>
    </location>
</feature>
<feature type="transmembrane region" description="Helical" evidence="10">
    <location>
        <begin position="179"/>
        <end position="200"/>
    </location>
</feature>
<comment type="caution">
    <text evidence="13">The sequence shown here is derived from an EMBL/GenBank/DDBJ whole genome shotgun (WGS) entry which is preliminary data.</text>
</comment>
<protein>
    <submittedName>
        <fullName evidence="13">CPA1 family monovalent cation:H+ antiporter</fullName>
    </submittedName>
</protein>
<evidence type="ECO:0000256" key="4">
    <source>
        <dbReference type="ARBA" id="ARBA00022692"/>
    </source>
</evidence>
<feature type="transmembrane region" description="Helical" evidence="10">
    <location>
        <begin position="151"/>
        <end position="173"/>
    </location>
</feature>
<dbReference type="GO" id="GO:0015385">
    <property type="term" value="F:sodium:proton antiporter activity"/>
    <property type="evidence" value="ECO:0007669"/>
    <property type="project" value="InterPro"/>
</dbReference>
<dbReference type="Pfam" id="PF00999">
    <property type="entry name" value="Na_H_Exchanger"/>
    <property type="match status" value="1"/>
</dbReference>
<dbReference type="InterPro" id="IPR006153">
    <property type="entry name" value="Cation/H_exchanger_TM"/>
</dbReference>
<feature type="transmembrane region" description="Helical" evidence="10">
    <location>
        <begin position="267"/>
        <end position="285"/>
    </location>
</feature>
<organism evidence="13 14">
    <name type="scientific">Kineococcus radiotolerans</name>
    <dbReference type="NCBI Taxonomy" id="131568"/>
    <lineage>
        <taxon>Bacteria</taxon>
        <taxon>Bacillati</taxon>
        <taxon>Actinomycetota</taxon>
        <taxon>Actinomycetes</taxon>
        <taxon>Kineosporiales</taxon>
        <taxon>Kineosporiaceae</taxon>
        <taxon>Kineococcus</taxon>
    </lineage>
</organism>
<keyword evidence="10" id="KW-0050">Antiport</keyword>
<evidence type="ECO:0000256" key="7">
    <source>
        <dbReference type="ARBA" id="ARBA00023065"/>
    </source>
</evidence>
<dbReference type="PANTHER" id="PTHR10110:SF86">
    <property type="entry name" value="SODIUM_HYDROGEN EXCHANGER 7"/>
    <property type="match status" value="1"/>
</dbReference>
<keyword evidence="5 10" id="KW-1133">Transmembrane helix</keyword>
<evidence type="ECO:0000256" key="3">
    <source>
        <dbReference type="ARBA" id="ARBA00022475"/>
    </source>
</evidence>
<comment type="similarity">
    <text evidence="10">Belongs to the monovalent cation:proton antiporter 1 (CPA1) transporter (TC 2.A.36) family.</text>
</comment>
<feature type="transmembrane region" description="Helical" evidence="10">
    <location>
        <begin position="54"/>
        <end position="70"/>
    </location>
</feature>
<dbReference type="AlphaFoldDB" id="A0A7W4TIF7"/>